<keyword evidence="1" id="KW-0812">Transmembrane</keyword>
<comment type="caution">
    <text evidence="2">The sequence shown here is derived from an EMBL/GenBank/DDBJ whole genome shotgun (WGS) entry which is preliminary data.</text>
</comment>
<dbReference type="RefSeq" id="WP_057708009.1">
    <property type="nucleotide sequence ID" value="NZ_JQCL01000103.1"/>
</dbReference>
<feature type="transmembrane region" description="Helical" evidence="1">
    <location>
        <begin position="20"/>
        <end position="43"/>
    </location>
</feature>
<keyword evidence="1" id="KW-1133">Transmembrane helix</keyword>
<dbReference type="AlphaFoldDB" id="A0A0R2M174"/>
<keyword evidence="3" id="KW-1185">Reference proteome</keyword>
<evidence type="ECO:0000313" key="3">
    <source>
        <dbReference type="Proteomes" id="UP000051783"/>
    </source>
</evidence>
<keyword evidence="1" id="KW-0472">Membrane</keyword>
<gene>
    <name evidence="2" type="ORF">IV64_GL001595</name>
</gene>
<evidence type="ECO:0000256" key="1">
    <source>
        <dbReference type="SAM" id="Phobius"/>
    </source>
</evidence>
<name>A0A0R2M174_9LACO</name>
<proteinExistence type="predicted"/>
<dbReference type="OrthoDB" id="2300572at2"/>
<accession>A0A0R2M174</accession>
<reference evidence="2 3" key="1">
    <citation type="journal article" date="2015" name="Genome Announc.">
        <title>Expanding the biotechnology potential of lactobacilli through comparative genomics of 213 strains and associated genera.</title>
        <authorList>
            <person name="Sun Z."/>
            <person name="Harris H.M."/>
            <person name="McCann A."/>
            <person name="Guo C."/>
            <person name="Argimon S."/>
            <person name="Zhang W."/>
            <person name="Yang X."/>
            <person name="Jeffery I.B."/>
            <person name="Cooney J.C."/>
            <person name="Kagawa T.F."/>
            <person name="Liu W."/>
            <person name="Song Y."/>
            <person name="Salvetti E."/>
            <person name="Wrobel A."/>
            <person name="Rasinkangas P."/>
            <person name="Parkhill J."/>
            <person name="Rea M.C."/>
            <person name="O'Sullivan O."/>
            <person name="Ritari J."/>
            <person name="Douillard F.P."/>
            <person name="Paul Ross R."/>
            <person name="Yang R."/>
            <person name="Briner A.E."/>
            <person name="Felis G.E."/>
            <person name="de Vos W.M."/>
            <person name="Barrangou R."/>
            <person name="Klaenhammer T.R."/>
            <person name="Caufield P.W."/>
            <person name="Cui Y."/>
            <person name="Zhang H."/>
            <person name="O'Toole P.W."/>
        </authorList>
    </citation>
    <scope>NUCLEOTIDE SEQUENCE [LARGE SCALE GENOMIC DNA]</scope>
    <source>
        <strain evidence="2 3">LMG 26013</strain>
    </source>
</reference>
<dbReference type="EMBL" id="JQCL01000103">
    <property type="protein sequence ID" value="KRO07657.1"/>
    <property type="molecule type" value="Genomic_DNA"/>
</dbReference>
<protein>
    <recommendedName>
        <fullName evidence="4">Integral membrane protein</fullName>
    </recommendedName>
</protein>
<evidence type="ECO:0008006" key="4">
    <source>
        <dbReference type="Google" id="ProtNLM"/>
    </source>
</evidence>
<feature type="transmembrane region" description="Helical" evidence="1">
    <location>
        <begin position="79"/>
        <end position="102"/>
    </location>
</feature>
<organism evidence="2 3">
    <name type="scientific">Lactiplantibacillus xiangfangensis</name>
    <dbReference type="NCBI Taxonomy" id="942150"/>
    <lineage>
        <taxon>Bacteria</taxon>
        <taxon>Bacillati</taxon>
        <taxon>Bacillota</taxon>
        <taxon>Bacilli</taxon>
        <taxon>Lactobacillales</taxon>
        <taxon>Lactobacillaceae</taxon>
        <taxon>Lactiplantibacillus</taxon>
    </lineage>
</organism>
<dbReference type="PATRIC" id="fig|942150.3.peg.1646"/>
<dbReference type="Proteomes" id="UP000051783">
    <property type="component" value="Unassembled WGS sequence"/>
</dbReference>
<sequence>MAAEKKKVKHEIYDEKDKRLGRRILVIFKWVALVAAIIGPFVYMFNHSWGLDLGTLAVLCGGGYLCFGPRGRTAGGQWIALLETLGLAVVILVYFLVILKYIHF</sequence>
<evidence type="ECO:0000313" key="2">
    <source>
        <dbReference type="EMBL" id="KRO07657.1"/>
    </source>
</evidence>